<evidence type="ECO:0000256" key="10">
    <source>
        <dbReference type="ARBA" id="ARBA00022989"/>
    </source>
</evidence>
<dbReference type="GO" id="GO:0006629">
    <property type="term" value="P:lipid metabolic process"/>
    <property type="evidence" value="ECO:0007669"/>
    <property type="project" value="UniProtKB-KW"/>
</dbReference>
<name>A0ABD3V9I5_SINWO</name>
<comment type="subcellular location">
    <subcellularLocation>
        <location evidence="1">Golgi apparatus membrane</location>
        <topology evidence="1">Multi-pass membrane protein</topology>
    </subcellularLocation>
</comment>
<dbReference type="Proteomes" id="UP001634394">
    <property type="component" value="Unassembled WGS sequence"/>
</dbReference>
<keyword evidence="6" id="KW-0444">Lipid biosynthesis</keyword>
<keyword evidence="9 16" id="KW-0812">Transmembrane</keyword>
<comment type="catalytic activity">
    <reaction evidence="15">
        <text>N-(9Z-octadecenoyl)-sphing-4-enine + UDP-alpha-D-xylose = beta-D-xylosyl-(1&lt;-&gt;1')-N-(9Z-octadecenoyl)-sphing-4-enine + UDP + H(+)</text>
        <dbReference type="Rhea" id="RHEA:70247"/>
        <dbReference type="ChEBI" id="CHEBI:15378"/>
        <dbReference type="ChEBI" id="CHEBI:57632"/>
        <dbReference type="ChEBI" id="CHEBI:58223"/>
        <dbReference type="ChEBI" id="CHEBI:77996"/>
        <dbReference type="ChEBI" id="CHEBI:189081"/>
    </reaction>
    <physiologicalReaction direction="left-to-right" evidence="15">
        <dbReference type="Rhea" id="RHEA:70248"/>
    </physiologicalReaction>
</comment>
<keyword evidence="18" id="KW-1185">Reference proteome</keyword>
<comment type="similarity">
    <text evidence="4">Belongs to the glycosyltransferase 2 family.</text>
</comment>
<evidence type="ECO:0000256" key="1">
    <source>
        <dbReference type="ARBA" id="ARBA00004653"/>
    </source>
</evidence>
<evidence type="ECO:0000256" key="16">
    <source>
        <dbReference type="SAM" id="Phobius"/>
    </source>
</evidence>
<evidence type="ECO:0000256" key="13">
    <source>
        <dbReference type="ARBA" id="ARBA00023136"/>
    </source>
</evidence>
<dbReference type="PANTHER" id="PTHR12726:SF0">
    <property type="entry name" value="CERAMIDE GLUCOSYLTRANSFERASE"/>
    <property type="match status" value="1"/>
</dbReference>
<keyword evidence="7" id="KW-0328">Glycosyltransferase</keyword>
<evidence type="ECO:0000256" key="9">
    <source>
        <dbReference type="ARBA" id="ARBA00022692"/>
    </source>
</evidence>
<comment type="pathway">
    <text evidence="3">Sphingolipid metabolism.</text>
</comment>
<evidence type="ECO:0000256" key="4">
    <source>
        <dbReference type="ARBA" id="ARBA00006739"/>
    </source>
</evidence>
<evidence type="ECO:0000256" key="15">
    <source>
        <dbReference type="ARBA" id="ARBA00048104"/>
    </source>
</evidence>
<comment type="pathway">
    <text evidence="2">Lipid metabolism; sphingolipid metabolism.</text>
</comment>
<reference evidence="17 18" key="1">
    <citation type="submission" date="2024-11" db="EMBL/GenBank/DDBJ databases">
        <title>Chromosome-level genome assembly of the freshwater bivalve Anodonta woodiana.</title>
        <authorList>
            <person name="Chen X."/>
        </authorList>
    </citation>
    <scope>NUCLEOTIDE SEQUENCE [LARGE SCALE GENOMIC DNA]</scope>
    <source>
        <strain evidence="17">MN2024</strain>
        <tissue evidence="17">Gills</tissue>
    </source>
</reference>
<dbReference type="Gene3D" id="3.90.550.10">
    <property type="entry name" value="Spore Coat Polysaccharide Biosynthesis Protein SpsA, Chain A"/>
    <property type="match status" value="1"/>
</dbReference>
<organism evidence="17 18">
    <name type="scientific">Sinanodonta woodiana</name>
    <name type="common">Chinese pond mussel</name>
    <name type="synonym">Anodonta woodiana</name>
    <dbReference type="NCBI Taxonomy" id="1069815"/>
    <lineage>
        <taxon>Eukaryota</taxon>
        <taxon>Metazoa</taxon>
        <taxon>Spiralia</taxon>
        <taxon>Lophotrochozoa</taxon>
        <taxon>Mollusca</taxon>
        <taxon>Bivalvia</taxon>
        <taxon>Autobranchia</taxon>
        <taxon>Heteroconchia</taxon>
        <taxon>Palaeoheterodonta</taxon>
        <taxon>Unionida</taxon>
        <taxon>Unionoidea</taxon>
        <taxon>Unionidae</taxon>
        <taxon>Unioninae</taxon>
        <taxon>Sinanodonta</taxon>
    </lineage>
</organism>
<comment type="catalytic activity">
    <reaction evidence="14">
        <text>UDP-alpha-D-xylose + an N-acylsphing-4-enine = a beta-D-xylosyl-(1&lt;-&gt;1')-N-acylsphing-4-enine + UDP + H(+)</text>
        <dbReference type="Rhea" id="RHEA:70243"/>
        <dbReference type="ChEBI" id="CHEBI:15378"/>
        <dbReference type="ChEBI" id="CHEBI:52639"/>
        <dbReference type="ChEBI" id="CHEBI:57632"/>
        <dbReference type="ChEBI" id="CHEBI:58223"/>
        <dbReference type="ChEBI" id="CHEBI:189068"/>
    </reaction>
    <physiologicalReaction direction="left-to-right" evidence="14">
        <dbReference type="Rhea" id="RHEA:70244"/>
    </physiologicalReaction>
</comment>
<dbReference type="FunFam" id="3.90.550.10:FF:000041">
    <property type="entry name" value="UDP-glucose ceramide glucosyltransferase"/>
    <property type="match status" value="1"/>
</dbReference>
<proteinExistence type="inferred from homology"/>
<dbReference type="SUPFAM" id="SSF53448">
    <property type="entry name" value="Nucleotide-diphospho-sugar transferases"/>
    <property type="match status" value="1"/>
</dbReference>
<dbReference type="Pfam" id="PF13506">
    <property type="entry name" value="Glyco_transf_21"/>
    <property type="match status" value="1"/>
</dbReference>
<evidence type="ECO:0000256" key="2">
    <source>
        <dbReference type="ARBA" id="ARBA00004760"/>
    </source>
</evidence>
<comment type="caution">
    <text evidence="17">The sequence shown here is derived from an EMBL/GenBank/DDBJ whole genome shotgun (WGS) entry which is preliminary data.</text>
</comment>
<dbReference type="GO" id="GO:0008120">
    <property type="term" value="F:ceramide glucosyltransferase activity"/>
    <property type="evidence" value="ECO:0007669"/>
    <property type="project" value="UniProtKB-EC"/>
</dbReference>
<evidence type="ECO:0000256" key="11">
    <source>
        <dbReference type="ARBA" id="ARBA00023034"/>
    </source>
</evidence>
<evidence type="ECO:0000256" key="5">
    <source>
        <dbReference type="ARBA" id="ARBA00012699"/>
    </source>
</evidence>
<dbReference type="EC" id="2.4.1.80" evidence="5"/>
<gene>
    <name evidence="17" type="ORF">ACJMK2_012843</name>
</gene>
<dbReference type="PANTHER" id="PTHR12726">
    <property type="entry name" value="CERAMIDE GLUCOSYLTRANSFERASE"/>
    <property type="match status" value="1"/>
</dbReference>
<dbReference type="InterPro" id="IPR025993">
    <property type="entry name" value="Ceramide_glucosylTrfase"/>
</dbReference>
<keyword evidence="13 16" id="KW-0472">Membrane</keyword>
<feature type="transmembrane region" description="Helical" evidence="16">
    <location>
        <begin position="314"/>
        <end position="334"/>
    </location>
</feature>
<keyword evidence="10 16" id="KW-1133">Transmembrane helix</keyword>
<keyword evidence="11" id="KW-0333">Golgi apparatus</keyword>
<evidence type="ECO:0000313" key="18">
    <source>
        <dbReference type="Proteomes" id="UP001634394"/>
    </source>
</evidence>
<evidence type="ECO:0000256" key="8">
    <source>
        <dbReference type="ARBA" id="ARBA00022679"/>
    </source>
</evidence>
<accession>A0ABD3V9I5</accession>
<protein>
    <recommendedName>
        <fullName evidence="5">ceramide glucosyltransferase</fullName>
        <ecNumber evidence="5">2.4.1.80</ecNumber>
    </recommendedName>
</protein>
<keyword evidence="8" id="KW-0808">Transferase</keyword>
<sequence length="396" mass="44854">MSIGQIFAFSIAVAISGGWIFVWIIHLAALLYGFRKLHKEPPTISPEDLQGVSIIKPLTGVDPNLFYNLETFFNLDFPAYEILFSVHDEHDPAIMVVQKLVEKYPKVDAKLFIGFDLFSGVKYIGPNGKVNNMMKPFEAAKYEWIVISDSGIKAEKDSLIDMASFMKPDVGLVLQMPYACTRKGFAGVYEKVYFGTMAARNCLSANSVGINCSTGMSCMVRKTVIEQSGGLATFSKYLAEDFFICEATKKLGYKVTLSNKLAMQNSGNYSLDNFHKRLIRWGQLRFAMLPTLIILEPLGECMCMGVLASWAVEYLFGISSMAFFLMHILIWFLLDYFLLRITENGPLPFSKSEFLVAWLLRECASFFLSMRCHGTSLVVWRHRKYRLRWGGTIEEI</sequence>
<evidence type="ECO:0000256" key="12">
    <source>
        <dbReference type="ARBA" id="ARBA00023098"/>
    </source>
</evidence>
<evidence type="ECO:0000256" key="3">
    <source>
        <dbReference type="ARBA" id="ARBA00004991"/>
    </source>
</evidence>
<evidence type="ECO:0000256" key="14">
    <source>
        <dbReference type="ARBA" id="ARBA00047869"/>
    </source>
</evidence>
<evidence type="ECO:0000256" key="7">
    <source>
        <dbReference type="ARBA" id="ARBA00022676"/>
    </source>
</evidence>
<dbReference type="GO" id="GO:0000139">
    <property type="term" value="C:Golgi membrane"/>
    <property type="evidence" value="ECO:0007669"/>
    <property type="project" value="UniProtKB-SubCell"/>
</dbReference>
<keyword evidence="12" id="KW-0443">Lipid metabolism</keyword>
<evidence type="ECO:0000313" key="17">
    <source>
        <dbReference type="EMBL" id="KAL3858246.1"/>
    </source>
</evidence>
<feature type="transmembrane region" description="Helical" evidence="16">
    <location>
        <begin position="6"/>
        <end position="32"/>
    </location>
</feature>
<dbReference type="AlphaFoldDB" id="A0ABD3V9I5"/>
<dbReference type="InterPro" id="IPR029044">
    <property type="entry name" value="Nucleotide-diphossugar_trans"/>
</dbReference>
<dbReference type="EMBL" id="JBJQND010000013">
    <property type="protein sequence ID" value="KAL3858246.1"/>
    <property type="molecule type" value="Genomic_DNA"/>
</dbReference>
<dbReference type="CDD" id="cd02520">
    <property type="entry name" value="Glucosylceramide_synthase"/>
    <property type="match status" value="1"/>
</dbReference>
<evidence type="ECO:0000256" key="6">
    <source>
        <dbReference type="ARBA" id="ARBA00022516"/>
    </source>
</evidence>